<keyword evidence="3" id="KW-1185">Reference proteome</keyword>
<dbReference type="EMBL" id="JAUSQZ010000001">
    <property type="protein sequence ID" value="MDP9825697.1"/>
    <property type="molecule type" value="Genomic_DNA"/>
</dbReference>
<feature type="domain" description="Aminoglycoside phosphotransferase" evidence="1">
    <location>
        <begin position="35"/>
        <end position="262"/>
    </location>
</feature>
<dbReference type="PANTHER" id="PTHR21310:SF42">
    <property type="entry name" value="BIFUNCTIONAL AAC_APH"/>
    <property type="match status" value="1"/>
</dbReference>
<dbReference type="Gene3D" id="3.90.1200.10">
    <property type="match status" value="1"/>
</dbReference>
<dbReference type="SUPFAM" id="SSF56112">
    <property type="entry name" value="Protein kinase-like (PK-like)"/>
    <property type="match status" value="1"/>
</dbReference>
<dbReference type="Gene3D" id="3.30.200.20">
    <property type="entry name" value="Phosphorylase Kinase, domain 1"/>
    <property type="match status" value="1"/>
</dbReference>
<keyword evidence="2" id="KW-0418">Kinase</keyword>
<sequence>MHDDQLDVSPELVRALVAAQFPQWSGADVRRVQAEGTVNAVFRIGDDLTARLPLRPGDPAGIARDFARERDGALKIARHSRFPVPQVLATGTPGPGYPLPWVIQTWLDGTTATDLDPAGSPAFARDLADFIEDVRGIDTGGRTFSGGGRGGDLKDHDAWMETCFAASYGILDVPYWRGRWKTWRELPREAADVMSHGDLIGGNVLVSPDLGLAGVLDLGSFGPADPALDLIGAWSLLDRETRPVLRRRLAAGDLDWERGRAWAFEQAMGLVWYYERSNPVMSALGRRMLTHLRQELDTSP</sequence>
<gene>
    <name evidence="2" type="ORF">J2S57_001446</name>
</gene>
<name>A0ABT9NZ23_9ACTN</name>
<dbReference type="GO" id="GO:0016301">
    <property type="term" value="F:kinase activity"/>
    <property type="evidence" value="ECO:0007669"/>
    <property type="project" value="UniProtKB-KW"/>
</dbReference>
<dbReference type="Proteomes" id="UP001235712">
    <property type="component" value="Unassembled WGS sequence"/>
</dbReference>
<dbReference type="InterPro" id="IPR051678">
    <property type="entry name" value="AGP_Transferase"/>
</dbReference>
<evidence type="ECO:0000259" key="1">
    <source>
        <dbReference type="Pfam" id="PF01636"/>
    </source>
</evidence>
<dbReference type="PANTHER" id="PTHR21310">
    <property type="entry name" value="AMINOGLYCOSIDE PHOSPHOTRANSFERASE-RELATED-RELATED"/>
    <property type="match status" value="1"/>
</dbReference>
<evidence type="ECO:0000313" key="3">
    <source>
        <dbReference type="Proteomes" id="UP001235712"/>
    </source>
</evidence>
<organism evidence="2 3">
    <name type="scientific">Kineosporia succinea</name>
    <dbReference type="NCBI Taxonomy" id="84632"/>
    <lineage>
        <taxon>Bacteria</taxon>
        <taxon>Bacillati</taxon>
        <taxon>Actinomycetota</taxon>
        <taxon>Actinomycetes</taxon>
        <taxon>Kineosporiales</taxon>
        <taxon>Kineosporiaceae</taxon>
        <taxon>Kineosporia</taxon>
    </lineage>
</organism>
<protein>
    <submittedName>
        <fullName evidence="2">Aminoglycoside phosphotransferase (APT) family kinase protein</fullName>
    </submittedName>
</protein>
<evidence type="ECO:0000313" key="2">
    <source>
        <dbReference type="EMBL" id="MDP9825697.1"/>
    </source>
</evidence>
<keyword evidence="2" id="KW-0808">Transferase</keyword>
<dbReference type="Pfam" id="PF01636">
    <property type="entry name" value="APH"/>
    <property type="match status" value="1"/>
</dbReference>
<reference evidence="2 3" key="1">
    <citation type="submission" date="2023-07" db="EMBL/GenBank/DDBJ databases">
        <title>Sequencing the genomes of 1000 actinobacteria strains.</title>
        <authorList>
            <person name="Klenk H.-P."/>
        </authorList>
    </citation>
    <scope>NUCLEOTIDE SEQUENCE [LARGE SCALE GENOMIC DNA]</scope>
    <source>
        <strain evidence="2 3">DSM 44388</strain>
    </source>
</reference>
<dbReference type="InterPro" id="IPR011009">
    <property type="entry name" value="Kinase-like_dom_sf"/>
</dbReference>
<comment type="caution">
    <text evidence="2">The sequence shown here is derived from an EMBL/GenBank/DDBJ whole genome shotgun (WGS) entry which is preliminary data.</text>
</comment>
<accession>A0ABT9NZ23</accession>
<proteinExistence type="predicted"/>
<dbReference type="RefSeq" id="WP_307239749.1">
    <property type="nucleotide sequence ID" value="NZ_JAUSQZ010000001.1"/>
</dbReference>
<dbReference type="InterPro" id="IPR002575">
    <property type="entry name" value="Aminoglycoside_PTrfase"/>
</dbReference>